<dbReference type="Gene3D" id="3.20.20.150">
    <property type="entry name" value="Divalent-metal-dependent TIM barrel enzymes"/>
    <property type="match status" value="1"/>
</dbReference>
<sequence length="275" mass="31424">MTTDYVAYLGDPGPYLRRIAETGFTHVHWCHEWNTDYLYSDEEVAQAKALLRELDLDLLDLHASNGVGRSWGSLLEEERSVGVKLIRNRIDMTARLSGRAIVLHLPPKPHSPVELDRFWASVCRSLDELEPHALRASVRIALENMEDDRFDGIERLFSRYGRQFLGLCYDSGHGNIGGRGLDHLERFSDRLVSIHLHDNDGRIDHHNLPFTGTVDWPRLARLIADSSYDGCMSLESNMRGQDIEERLYLRQAYEAGSAVARLIETERQRLCSHAT</sequence>
<proteinExistence type="predicted"/>
<name>A0A0S8G490_UNCT6</name>
<dbReference type="PANTHER" id="PTHR12110:SF21">
    <property type="entry name" value="XYLOSE ISOMERASE-LIKE TIM BARREL DOMAIN-CONTAINING PROTEIN"/>
    <property type="match status" value="1"/>
</dbReference>
<dbReference type="InterPro" id="IPR036237">
    <property type="entry name" value="Xyl_isomerase-like_sf"/>
</dbReference>
<dbReference type="Pfam" id="PF01261">
    <property type="entry name" value="AP_endonuc_2"/>
    <property type="match status" value="1"/>
</dbReference>
<dbReference type="Proteomes" id="UP000051717">
    <property type="component" value="Unassembled WGS sequence"/>
</dbReference>
<reference evidence="2 3" key="1">
    <citation type="journal article" date="2015" name="Microbiome">
        <title>Genomic resolution of linkages in carbon, nitrogen, and sulfur cycling among widespread estuary sediment bacteria.</title>
        <authorList>
            <person name="Baker B.J."/>
            <person name="Lazar C.S."/>
            <person name="Teske A.P."/>
            <person name="Dick G.J."/>
        </authorList>
    </citation>
    <scope>NUCLEOTIDE SEQUENCE [LARGE SCALE GENOMIC DNA]</scope>
    <source>
        <strain evidence="2">SM23_40</strain>
    </source>
</reference>
<protein>
    <recommendedName>
        <fullName evidence="1">Xylose isomerase-like TIM barrel domain-containing protein</fullName>
    </recommendedName>
</protein>
<feature type="domain" description="Xylose isomerase-like TIM barrel" evidence="1">
    <location>
        <begin position="16"/>
        <end position="244"/>
    </location>
</feature>
<dbReference type="PANTHER" id="PTHR12110">
    <property type="entry name" value="HYDROXYPYRUVATE ISOMERASE"/>
    <property type="match status" value="1"/>
</dbReference>
<dbReference type="SUPFAM" id="SSF51658">
    <property type="entry name" value="Xylose isomerase-like"/>
    <property type="match status" value="1"/>
</dbReference>
<dbReference type="InterPro" id="IPR050312">
    <property type="entry name" value="IolE/XylAMocC-like"/>
</dbReference>
<dbReference type="InterPro" id="IPR013022">
    <property type="entry name" value="Xyl_isomerase-like_TIM-brl"/>
</dbReference>
<evidence type="ECO:0000259" key="1">
    <source>
        <dbReference type="Pfam" id="PF01261"/>
    </source>
</evidence>
<dbReference type="AlphaFoldDB" id="A0A0S8G490"/>
<comment type="caution">
    <text evidence="2">The sequence shown here is derived from an EMBL/GenBank/DDBJ whole genome shotgun (WGS) entry which is preliminary data.</text>
</comment>
<organism evidence="2 3">
    <name type="scientific">candidate division TA06 bacterium SM23_40</name>
    <dbReference type="NCBI Taxonomy" id="1703774"/>
    <lineage>
        <taxon>Bacteria</taxon>
        <taxon>Bacteria division TA06</taxon>
    </lineage>
</organism>
<evidence type="ECO:0000313" key="3">
    <source>
        <dbReference type="Proteomes" id="UP000051717"/>
    </source>
</evidence>
<accession>A0A0S8G490</accession>
<dbReference type="EMBL" id="LJUI01000160">
    <property type="protein sequence ID" value="KPK66684.1"/>
    <property type="molecule type" value="Genomic_DNA"/>
</dbReference>
<evidence type="ECO:0000313" key="2">
    <source>
        <dbReference type="EMBL" id="KPK66684.1"/>
    </source>
</evidence>
<gene>
    <name evidence="2" type="ORF">AMJ82_11690</name>
</gene>